<keyword evidence="1" id="KW-0805">Transcription regulation</keyword>
<dbReference type="Gene3D" id="1.10.10.10">
    <property type="entry name" value="Winged helix-like DNA-binding domain superfamily/Winged helix DNA-binding domain"/>
    <property type="match status" value="1"/>
</dbReference>
<keyword evidence="3" id="KW-0804">Transcription</keyword>
<dbReference type="PANTHER" id="PTHR44688">
    <property type="entry name" value="DNA-BINDING TRANSCRIPTIONAL ACTIVATOR DEVR_DOSR"/>
    <property type="match status" value="1"/>
</dbReference>
<keyword evidence="4" id="KW-1133">Transmembrane helix</keyword>
<dbReference type="Pfam" id="PF00196">
    <property type="entry name" value="GerE"/>
    <property type="match status" value="1"/>
</dbReference>
<keyword evidence="7" id="KW-1185">Reference proteome</keyword>
<dbReference type="Proteomes" id="UP000223749">
    <property type="component" value="Chromosome"/>
</dbReference>
<feature type="transmembrane region" description="Helical" evidence="4">
    <location>
        <begin position="132"/>
        <end position="156"/>
    </location>
</feature>
<dbReference type="CDD" id="cd06170">
    <property type="entry name" value="LuxR_C_like"/>
    <property type="match status" value="1"/>
</dbReference>
<evidence type="ECO:0000259" key="5">
    <source>
        <dbReference type="PROSITE" id="PS50043"/>
    </source>
</evidence>
<feature type="transmembrane region" description="Helical" evidence="4">
    <location>
        <begin position="177"/>
        <end position="196"/>
    </location>
</feature>
<dbReference type="PROSITE" id="PS50043">
    <property type="entry name" value="HTH_LUXR_2"/>
    <property type="match status" value="1"/>
</dbReference>
<keyword evidence="4" id="KW-0472">Membrane</keyword>
<feature type="domain" description="HTH luxR-type" evidence="5">
    <location>
        <begin position="247"/>
        <end position="313"/>
    </location>
</feature>
<protein>
    <submittedName>
        <fullName evidence="6">Helix-turn-helix transcriptional regulator</fullName>
    </submittedName>
</protein>
<dbReference type="SMART" id="SM00421">
    <property type="entry name" value="HTH_LUXR"/>
    <property type="match status" value="1"/>
</dbReference>
<dbReference type="KEGG" id="pgs:CPT03_13410"/>
<dbReference type="EMBL" id="CP024091">
    <property type="protein sequence ID" value="ATP57395.1"/>
    <property type="molecule type" value="Genomic_DNA"/>
</dbReference>
<feature type="transmembrane region" description="Helical" evidence="4">
    <location>
        <begin position="12"/>
        <end position="33"/>
    </location>
</feature>
<sequence length="327" mass="38444">MLVFNSEMHLITFVFLILELMIFSVQLYLYLMYPDDKRRVGYLVLLILLMHYNLSGALFPDPRIHFISVSLQNKLAYGSGFLMAAYFPFYFYRSFNLTVLKFHALYGAPLFLLLPYLIFFVFMYPLSGDLKFAISYGLIIPCFYSPVLLFSMFRAVRKKYTSVVSVRKPYAGLEMHMICWAVSPWIFMCLFAYLNVIQWVEVIFTNTGFVVNGLLFLHKSGRFERLEKMRLMKKDAMDERQQNDFKQTCLDIGLSSRETEIAQMLCLGKTYKWIGELLHISVRTVDAHVQRIFYKTGARNKIELQQFLGFEIKVFSFNQCYYETDLG</sequence>
<feature type="transmembrane region" description="Helical" evidence="4">
    <location>
        <begin position="104"/>
        <end position="126"/>
    </location>
</feature>
<dbReference type="InterPro" id="IPR036388">
    <property type="entry name" value="WH-like_DNA-bd_sf"/>
</dbReference>
<dbReference type="PROSITE" id="PS00622">
    <property type="entry name" value="HTH_LUXR_1"/>
    <property type="match status" value="1"/>
</dbReference>
<dbReference type="PRINTS" id="PR00038">
    <property type="entry name" value="HTHLUXR"/>
</dbReference>
<evidence type="ECO:0000313" key="7">
    <source>
        <dbReference type="Proteomes" id="UP000223749"/>
    </source>
</evidence>
<dbReference type="AlphaFoldDB" id="A0A2D1U710"/>
<organism evidence="6 7">
    <name type="scientific">Pedobacter ginsengisoli</name>
    <dbReference type="NCBI Taxonomy" id="363852"/>
    <lineage>
        <taxon>Bacteria</taxon>
        <taxon>Pseudomonadati</taxon>
        <taxon>Bacteroidota</taxon>
        <taxon>Sphingobacteriia</taxon>
        <taxon>Sphingobacteriales</taxon>
        <taxon>Sphingobacteriaceae</taxon>
        <taxon>Pedobacter</taxon>
    </lineage>
</organism>
<dbReference type="InterPro" id="IPR016032">
    <property type="entry name" value="Sig_transdc_resp-reg_C-effctor"/>
</dbReference>
<evidence type="ECO:0000256" key="2">
    <source>
        <dbReference type="ARBA" id="ARBA00023125"/>
    </source>
</evidence>
<keyword evidence="4" id="KW-0812">Transmembrane</keyword>
<feature type="transmembrane region" description="Helical" evidence="4">
    <location>
        <begin position="75"/>
        <end position="92"/>
    </location>
</feature>
<reference evidence="6 7" key="1">
    <citation type="submission" date="2017-10" db="EMBL/GenBank/DDBJ databases">
        <title>Whole genome of Pedobacter ginsengisoli T01R-27 isolated from tomato rhizosphere.</title>
        <authorList>
            <person name="Weon H.-Y."/>
            <person name="Lee S.A."/>
            <person name="Sang M.K."/>
            <person name="Song J."/>
        </authorList>
    </citation>
    <scope>NUCLEOTIDE SEQUENCE [LARGE SCALE GENOMIC DNA]</scope>
    <source>
        <strain evidence="6 7">T01R-27</strain>
    </source>
</reference>
<name>A0A2D1U710_9SPHI</name>
<dbReference type="PANTHER" id="PTHR44688:SF16">
    <property type="entry name" value="DNA-BINDING TRANSCRIPTIONAL ACTIVATOR DEVR_DOSR"/>
    <property type="match status" value="1"/>
</dbReference>
<evidence type="ECO:0000256" key="4">
    <source>
        <dbReference type="SAM" id="Phobius"/>
    </source>
</evidence>
<evidence type="ECO:0000313" key="6">
    <source>
        <dbReference type="EMBL" id="ATP57395.1"/>
    </source>
</evidence>
<dbReference type="GO" id="GO:0003677">
    <property type="term" value="F:DNA binding"/>
    <property type="evidence" value="ECO:0007669"/>
    <property type="project" value="UniProtKB-KW"/>
</dbReference>
<keyword evidence="2" id="KW-0238">DNA-binding</keyword>
<proteinExistence type="predicted"/>
<evidence type="ECO:0000256" key="1">
    <source>
        <dbReference type="ARBA" id="ARBA00023015"/>
    </source>
</evidence>
<accession>A0A2D1U710</accession>
<dbReference type="InterPro" id="IPR000792">
    <property type="entry name" value="Tscrpt_reg_LuxR_C"/>
</dbReference>
<dbReference type="GO" id="GO:0006355">
    <property type="term" value="P:regulation of DNA-templated transcription"/>
    <property type="evidence" value="ECO:0007669"/>
    <property type="project" value="InterPro"/>
</dbReference>
<feature type="transmembrane region" description="Helical" evidence="4">
    <location>
        <begin position="40"/>
        <end position="59"/>
    </location>
</feature>
<evidence type="ECO:0000256" key="3">
    <source>
        <dbReference type="ARBA" id="ARBA00023163"/>
    </source>
</evidence>
<gene>
    <name evidence="6" type="ORF">CPT03_13410</name>
</gene>
<dbReference type="SUPFAM" id="SSF46894">
    <property type="entry name" value="C-terminal effector domain of the bipartite response regulators"/>
    <property type="match status" value="1"/>
</dbReference>